<organism evidence="2 3">
    <name type="scientific">Ramlibacter agri</name>
    <dbReference type="NCBI Taxonomy" id="2728837"/>
    <lineage>
        <taxon>Bacteria</taxon>
        <taxon>Pseudomonadati</taxon>
        <taxon>Pseudomonadota</taxon>
        <taxon>Betaproteobacteria</taxon>
        <taxon>Burkholderiales</taxon>
        <taxon>Comamonadaceae</taxon>
        <taxon>Ramlibacter</taxon>
    </lineage>
</organism>
<accession>A0A848HG02</accession>
<keyword evidence="3" id="KW-1185">Reference proteome</keyword>
<dbReference type="EMBL" id="JABBFX010000002">
    <property type="protein sequence ID" value="NML46558.1"/>
    <property type="molecule type" value="Genomic_DNA"/>
</dbReference>
<evidence type="ECO:0000259" key="1">
    <source>
        <dbReference type="Pfam" id="PF12708"/>
    </source>
</evidence>
<dbReference type="InterPro" id="IPR024535">
    <property type="entry name" value="RHGA/B-epi-like_pectate_lyase"/>
</dbReference>
<dbReference type="AlphaFoldDB" id="A0A848HG02"/>
<feature type="domain" description="Rhamnogalacturonase A/B/Epimerase-like pectate lyase" evidence="1">
    <location>
        <begin position="50"/>
        <end position="107"/>
    </location>
</feature>
<name>A0A848HG02_9BURK</name>
<dbReference type="SUPFAM" id="SSF51126">
    <property type="entry name" value="Pectin lyase-like"/>
    <property type="match status" value="1"/>
</dbReference>
<proteinExistence type="predicted"/>
<dbReference type="InterPro" id="IPR011050">
    <property type="entry name" value="Pectin_lyase_fold/virulence"/>
</dbReference>
<dbReference type="Gene3D" id="2.160.20.10">
    <property type="entry name" value="Single-stranded right-handed beta-helix, Pectin lyase-like"/>
    <property type="match status" value="1"/>
</dbReference>
<evidence type="ECO:0000313" key="3">
    <source>
        <dbReference type="Proteomes" id="UP000541185"/>
    </source>
</evidence>
<sequence length="455" mass="47803">MANRRNIFETIVALLLPAAVRADQRAVAVAQAPITSSTPIAPISGAVPTVLEFGARADGRSNDAQGIQAAIDAINLRGGGELRVPPGSYRIGSTVIVKSRVSVVADTGAVFLNTANLDLFRMKPSSRFDGGTVDVSGRGGAVFSSNAFTFDGSENSPRFRGVEPTVVRTRVVGRLGMGAGTAFLLKVQGDSARIYGAHIDASIDGMEVGVHLEKEGAKSDGWINGNDIRLRAIGTVDLVKMTTSNDGADIDGNYFRIEYQTVTAHSRSVVNLRGRYNVVEGMIWDFSSGKAVVCSPKSGLNMVLLGGLLEATLEDQGQSNTILPFTAARPGLKIAALIKNSTGLLPVDRMDVLLTNGNKIAWQDAGGATRPLIGLDSGDNLQIRTPPSSGSLVMSAATGHRTNIGGGERLRIDDDKNSGSTSMMLWDVSKGTLSRVTVGVPDSGGRGFKVLRVPN</sequence>
<gene>
    <name evidence="2" type="ORF">HHL11_22620</name>
</gene>
<protein>
    <recommendedName>
        <fullName evidence="1">Rhamnogalacturonase A/B/Epimerase-like pectate lyase domain-containing protein</fullName>
    </recommendedName>
</protein>
<comment type="caution">
    <text evidence="2">The sequence shown here is derived from an EMBL/GenBank/DDBJ whole genome shotgun (WGS) entry which is preliminary data.</text>
</comment>
<reference evidence="2 3" key="1">
    <citation type="submission" date="2020-04" db="EMBL/GenBank/DDBJ databases">
        <title>Ramlibacter sp. G-1-2-2 isolated from soil.</title>
        <authorList>
            <person name="Dahal R.H."/>
        </authorList>
    </citation>
    <scope>NUCLEOTIDE SEQUENCE [LARGE SCALE GENOMIC DNA]</scope>
    <source>
        <strain evidence="2 3">G-1-2-2</strain>
    </source>
</reference>
<dbReference type="Proteomes" id="UP000541185">
    <property type="component" value="Unassembled WGS sequence"/>
</dbReference>
<evidence type="ECO:0000313" key="2">
    <source>
        <dbReference type="EMBL" id="NML46558.1"/>
    </source>
</evidence>
<dbReference type="InterPro" id="IPR012334">
    <property type="entry name" value="Pectin_lyas_fold"/>
</dbReference>
<dbReference type="Pfam" id="PF12708">
    <property type="entry name" value="Pect-lyase_RHGA_epim"/>
    <property type="match status" value="1"/>
</dbReference>